<keyword evidence="1" id="KW-0597">Phosphoprotein</keyword>
<dbReference type="PANTHER" id="PTHR40448:SF1">
    <property type="entry name" value="TWO-COMPONENT SENSOR HISTIDINE KINASE"/>
    <property type="match status" value="1"/>
</dbReference>
<accession>A0A4Z0GQS7</accession>
<evidence type="ECO:0000256" key="2">
    <source>
        <dbReference type="ARBA" id="ARBA00022679"/>
    </source>
</evidence>
<dbReference type="InterPro" id="IPR032834">
    <property type="entry name" value="NatK-like_C"/>
</dbReference>
<keyword evidence="7" id="KW-1185">Reference proteome</keyword>
<evidence type="ECO:0000313" key="6">
    <source>
        <dbReference type="EMBL" id="TGA99624.1"/>
    </source>
</evidence>
<sequence length="220" mass="25114">MRAIISRHIDKRIAGYQNALLIKHYEEVQNIYLKMRGWRHDYHNHIQVMKAHLAMNQLDELKDYLDMLDNDLQTVDTVIKTGNIHLDAILNSKLSLMANHQIKVNAKAQVPSVLTINEYDLCSIIGNLLDNAMEGCEQVPQSDDQFIRIYIGVFKQQLYISVTNSTGELKKIRTGKYLTTKGSGHGFGLRRIDALVKKYGGYLNRQNEPGVFATEVMLPL</sequence>
<gene>
    <name evidence="6" type="ORF">E4665_03410</name>
</gene>
<dbReference type="CDD" id="cd16935">
    <property type="entry name" value="HATPase_AgrC-ComD-like"/>
    <property type="match status" value="1"/>
</dbReference>
<keyword evidence="3" id="KW-0418">Kinase</keyword>
<comment type="caution">
    <text evidence="6">The sequence shown here is derived from an EMBL/GenBank/DDBJ whole genome shotgun (WGS) entry which is preliminary data.</text>
</comment>
<evidence type="ECO:0000259" key="5">
    <source>
        <dbReference type="Pfam" id="PF14689"/>
    </source>
</evidence>
<dbReference type="InterPro" id="IPR036890">
    <property type="entry name" value="HATPase_C_sf"/>
</dbReference>
<proteinExistence type="predicted"/>
<dbReference type="Gene3D" id="1.10.287.130">
    <property type="match status" value="1"/>
</dbReference>
<dbReference type="AlphaFoldDB" id="A0A4Z0GQS7"/>
<organism evidence="6 7">
    <name type="scientific">Sporolactobacillus shoreae</name>
    <dbReference type="NCBI Taxonomy" id="1465501"/>
    <lineage>
        <taxon>Bacteria</taxon>
        <taxon>Bacillati</taxon>
        <taxon>Bacillota</taxon>
        <taxon>Bacilli</taxon>
        <taxon>Bacillales</taxon>
        <taxon>Sporolactobacillaceae</taxon>
        <taxon>Sporolactobacillus</taxon>
    </lineage>
</organism>
<keyword evidence="2" id="KW-0808">Transferase</keyword>
<feature type="domain" description="Sensor histidine kinase NatK-like C-terminal" evidence="4">
    <location>
        <begin position="118"/>
        <end position="219"/>
    </location>
</feature>
<dbReference type="SUPFAM" id="SSF55874">
    <property type="entry name" value="ATPase domain of HSP90 chaperone/DNA topoisomerase II/histidine kinase"/>
    <property type="match status" value="1"/>
</dbReference>
<dbReference type="Pfam" id="PF14501">
    <property type="entry name" value="HATPase_c_5"/>
    <property type="match status" value="1"/>
</dbReference>
<dbReference type="EMBL" id="SRJD01000003">
    <property type="protein sequence ID" value="TGA99624.1"/>
    <property type="molecule type" value="Genomic_DNA"/>
</dbReference>
<protein>
    <submittedName>
        <fullName evidence="6">GHKL domain-containing protein</fullName>
    </submittedName>
</protein>
<evidence type="ECO:0000256" key="3">
    <source>
        <dbReference type="ARBA" id="ARBA00022777"/>
    </source>
</evidence>
<evidence type="ECO:0000313" key="7">
    <source>
        <dbReference type="Proteomes" id="UP000298347"/>
    </source>
</evidence>
<evidence type="ECO:0000259" key="4">
    <source>
        <dbReference type="Pfam" id="PF14501"/>
    </source>
</evidence>
<dbReference type="InterPro" id="IPR039506">
    <property type="entry name" value="SPOB_a"/>
</dbReference>
<dbReference type="PANTHER" id="PTHR40448">
    <property type="entry name" value="TWO-COMPONENT SENSOR HISTIDINE KINASE"/>
    <property type="match status" value="1"/>
</dbReference>
<dbReference type="OrthoDB" id="3173688at2"/>
<evidence type="ECO:0000256" key="1">
    <source>
        <dbReference type="ARBA" id="ARBA00022553"/>
    </source>
</evidence>
<dbReference type="InterPro" id="IPR016120">
    <property type="entry name" value="Sig_transdc_His_kin_SpoOB"/>
</dbReference>
<dbReference type="Pfam" id="PF14689">
    <property type="entry name" value="SPOB_a"/>
    <property type="match status" value="1"/>
</dbReference>
<dbReference type="Gene3D" id="3.30.565.10">
    <property type="entry name" value="Histidine kinase-like ATPase, C-terminal domain"/>
    <property type="match status" value="1"/>
</dbReference>
<dbReference type="GO" id="GO:0000155">
    <property type="term" value="F:phosphorelay sensor kinase activity"/>
    <property type="evidence" value="ECO:0007669"/>
    <property type="project" value="InterPro"/>
</dbReference>
<reference evidence="6 7" key="1">
    <citation type="journal article" date="2015" name="Int. J. Syst. Evol. Microbiol.">
        <title>Sporolactobacillus shoreae sp. nov. and Sporolactobacillus spathodeae sp. nov., two spore-forming lactic acid bacteria isolated from tree barks in Thailand.</title>
        <authorList>
            <person name="Thamacharoensuk T."/>
            <person name="Kitahara M."/>
            <person name="Ohkuma M."/>
            <person name="Thongchul N."/>
            <person name="Tanasupawat S."/>
        </authorList>
    </citation>
    <scope>NUCLEOTIDE SEQUENCE [LARGE SCALE GENOMIC DNA]</scope>
    <source>
        <strain evidence="6 7">BK92</strain>
    </source>
</reference>
<dbReference type="Proteomes" id="UP000298347">
    <property type="component" value="Unassembled WGS sequence"/>
</dbReference>
<dbReference type="GO" id="GO:0042802">
    <property type="term" value="F:identical protein binding"/>
    <property type="evidence" value="ECO:0007669"/>
    <property type="project" value="TreeGrafter"/>
</dbReference>
<feature type="domain" description="SpoOB alpha-helical" evidence="5">
    <location>
        <begin position="26"/>
        <end position="79"/>
    </location>
</feature>
<dbReference type="SUPFAM" id="SSF55890">
    <property type="entry name" value="Sporulation response regulatory protein Spo0B"/>
    <property type="match status" value="1"/>
</dbReference>
<name>A0A4Z0GQS7_9BACL</name>